<dbReference type="GO" id="GO:0008483">
    <property type="term" value="F:transaminase activity"/>
    <property type="evidence" value="ECO:0007669"/>
    <property type="project" value="UniProtKB-KW"/>
</dbReference>
<dbReference type="EC" id="4.1.1.81" evidence="4"/>
<dbReference type="eggNOG" id="COG0079">
    <property type="taxonomic scope" value="Bacteria"/>
</dbReference>
<evidence type="ECO:0000256" key="8">
    <source>
        <dbReference type="ARBA" id="ARBA00029996"/>
    </source>
</evidence>
<dbReference type="GO" id="GO:0030170">
    <property type="term" value="F:pyridoxal phosphate binding"/>
    <property type="evidence" value="ECO:0007669"/>
    <property type="project" value="InterPro"/>
</dbReference>
<dbReference type="Pfam" id="PF00155">
    <property type="entry name" value="Aminotran_1_2"/>
    <property type="match status" value="1"/>
</dbReference>
<dbReference type="STRING" id="217511.GCA_001463845_00632"/>
<organism evidence="11 12">
    <name type="scientific">Fulvimarina pelagi HTCC2506</name>
    <dbReference type="NCBI Taxonomy" id="314231"/>
    <lineage>
        <taxon>Bacteria</taxon>
        <taxon>Pseudomonadati</taxon>
        <taxon>Pseudomonadota</taxon>
        <taxon>Alphaproteobacteria</taxon>
        <taxon>Hyphomicrobiales</taxon>
        <taxon>Aurantimonadaceae</taxon>
        <taxon>Fulvimarina</taxon>
    </lineage>
</organism>
<feature type="domain" description="Aminotransferase class I/classII large" evidence="10">
    <location>
        <begin position="51"/>
        <end position="317"/>
    </location>
</feature>
<dbReference type="InterPro" id="IPR004838">
    <property type="entry name" value="NHTrfase_class1_PyrdxlP-BS"/>
</dbReference>
<dbReference type="EMBL" id="AATP01000001">
    <property type="protein sequence ID" value="EAU43035.1"/>
    <property type="molecule type" value="Genomic_DNA"/>
</dbReference>
<comment type="caution">
    <text evidence="11">The sequence shown here is derived from an EMBL/GenBank/DDBJ whole genome shotgun (WGS) entry which is preliminary data.</text>
</comment>
<evidence type="ECO:0000256" key="2">
    <source>
        <dbReference type="ARBA" id="ARBA00003444"/>
    </source>
</evidence>
<dbReference type="Proteomes" id="UP000004310">
    <property type="component" value="Unassembled WGS sequence"/>
</dbReference>
<dbReference type="PANTHER" id="PTHR42885">
    <property type="entry name" value="HISTIDINOL-PHOSPHATE AMINOTRANSFERASE-RELATED"/>
    <property type="match status" value="1"/>
</dbReference>
<sequence length="352" mass="37708">MNDHQSQPMAHGGALDAAIARFGGTRQGWLDLSTGINPAPPPIPTLSAAAWSRLPEADAERRLTDAARKFYGAPDDAGIVIAPGSQALISLLPFVLPTGVVAVLEPTYSEHARAFEAAGHQVKRFHDPVDIPAEARAVVVVNPNNPDGRRFAPRSLLSLADRLAEQGSWLIVDEAFADTEPTLSLTQYAGRDGLLIYRSFGKFTGLAGLRLGFALTTRDLAKQLTARLGPWAVSTPAIEVGSAIMQDYVVIKTLKKNIAAQSARITAILGRMHVSIVGETALFKTVHHPRARDLHRALCERHILTRAFRDAPTWLRFGNPKDDADGARLEKALQASLAAIEAATGDAPPAPG</sequence>
<dbReference type="InterPro" id="IPR015422">
    <property type="entry name" value="PyrdxlP-dep_Trfase_small"/>
</dbReference>
<dbReference type="GO" id="GO:0009236">
    <property type="term" value="P:cobalamin biosynthetic process"/>
    <property type="evidence" value="ECO:0007669"/>
    <property type="project" value="UniProtKB-UniPathway"/>
</dbReference>
<dbReference type="Gene3D" id="3.90.1150.10">
    <property type="entry name" value="Aspartate Aminotransferase, domain 1"/>
    <property type="match status" value="1"/>
</dbReference>
<accession>Q0G5M9</accession>
<evidence type="ECO:0000256" key="1">
    <source>
        <dbReference type="ARBA" id="ARBA00001933"/>
    </source>
</evidence>
<comment type="catalytic activity">
    <reaction evidence="9">
        <text>O-phospho-L-threonine + H(+) = (R)-1-aminopropan-2-yl phosphate + CO2</text>
        <dbReference type="Rhea" id="RHEA:11492"/>
        <dbReference type="ChEBI" id="CHEBI:15378"/>
        <dbReference type="ChEBI" id="CHEBI:16526"/>
        <dbReference type="ChEBI" id="CHEBI:58563"/>
        <dbReference type="ChEBI" id="CHEBI:58675"/>
        <dbReference type="EC" id="4.1.1.81"/>
    </reaction>
</comment>
<name>Q0G5M9_9HYPH</name>
<keyword evidence="11" id="KW-0808">Transferase</keyword>
<evidence type="ECO:0000256" key="6">
    <source>
        <dbReference type="ARBA" id="ARBA00022898"/>
    </source>
</evidence>
<dbReference type="PROSITE" id="PS00105">
    <property type="entry name" value="AA_TRANSFER_CLASS_1"/>
    <property type="match status" value="1"/>
</dbReference>
<dbReference type="Gene3D" id="3.40.640.10">
    <property type="entry name" value="Type I PLP-dependent aspartate aminotransferase-like (Major domain)"/>
    <property type="match status" value="1"/>
</dbReference>
<dbReference type="InterPro" id="IPR015421">
    <property type="entry name" value="PyrdxlP-dep_Trfase_major"/>
</dbReference>
<dbReference type="SUPFAM" id="SSF53383">
    <property type="entry name" value="PLP-dependent transferases"/>
    <property type="match status" value="1"/>
</dbReference>
<keyword evidence="6" id="KW-0663">Pyridoxal phosphate</keyword>
<keyword evidence="5" id="KW-0169">Cobalamin biosynthesis</keyword>
<dbReference type="InterPro" id="IPR005860">
    <property type="entry name" value="CobD"/>
</dbReference>
<keyword evidence="11" id="KW-0032">Aminotransferase</keyword>
<comment type="pathway">
    <text evidence="3">Cofactor biosynthesis; adenosylcobalamin biosynthesis.</text>
</comment>
<evidence type="ECO:0000256" key="4">
    <source>
        <dbReference type="ARBA" id="ARBA00012285"/>
    </source>
</evidence>
<comment type="cofactor">
    <cofactor evidence="1">
        <name>pyridoxal 5'-phosphate</name>
        <dbReference type="ChEBI" id="CHEBI:597326"/>
    </cofactor>
</comment>
<evidence type="ECO:0000256" key="7">
    <source>
        <dbReference type="ARBA" id="ARBA00023239"/>
    </source>
</evidence>
<dbReference type="CDD" id="cd00609">
    <property type="entry name" value="AAT_like"/>
    <property type="match status" value="1"/>
</dbReference>
<dbReference type="UniPathway" id="UPA00148"/>
<comment type="function">
    <text evidence="2">Decarboxylates L-threonine-O-3-phosphate to yield (R)-1-amino-2-propanol O-2-phosphate, the precursor for the linkage between the nucleotide loop and the corrin ring in cobalamin.</text>
</comment>
<protein>
    <recommendedName>
        <fullName evidence="4">threonine-phosphate decarboxylase</fullName>
        <ecNumber evidence="4">4.1.1.81</ecNumber>
    </recommendedName>
    <alternativeName>
        <fullName evidence="8">L-threonine-O-3-phosphate decarboxylase</fullName>
    </alternativeName>
</protein>
<gene>
    <name evidence="11" type="ORF">FP2506_09336</name>
</gene>
<keyword evidence="12" id="KW-1185">Reference proteome</keyword>
<dbReference type="AlphaFoldDB" id="Q0G5M9"/>
<evidence type="ECO:0000259" key="10">
    <source>
        <dbReference type="Pfam" id="PF00155"/>
    </source>
</evidence>
<evidence type="ECO:0000313" key="12">
    <source>
        <dbReference type="Proteomes" id="UP000004310"/>
    </source>
</evidence>
<evidence type="ECO:0000256" key="3">
    <source>
        <dbReference type="ARBA" id="ARBA00004953"/>
    </source>
</evidence>
<dbReference type="HOGENOM" id="CLU_017584_3_4_5"/>
<evidence type="ECO:0000256" key="5">
    <source>
        <dbReference type="ARBA" id="ARBA00022573"/>
    </source>
</evidence>
<evidence type="ECO:0000256" key="9">
    <source>
        <dbReference type="ARBA" id="ARBA00048531"/>
    </source>
</evidence>
<reference evidence="11 12" key="1">
    <citation type="journal article" date="2010" name="J. Bacteriol.">
        <title>Genome sequence of Fulvimarina pelagi HTCC2506T, a Mn(II)-oxidizing alphaproteobacterium possessing an aerobic anoxygenic photosynthetic gene cluster and Xanthorhodopsin.</title>
        <authorList>
            <person name="Kang I."/>
            <person name="Oh H.M."/>
            <person name="Lim S.I."/>
            <person name="Ferriera S."/>
            <person name="Giovannoni S.J."/>
            <person name="Cho J.C."/>
        </authorList>
    </citation>
    <scope>NUCLEOTIDE SEQUENCE [LARGE SCALE GENOMIC DNA]</scope>
    <source>
        <strain evidence="11 12">HTCC2506</strain>
    </source>
</reference>
<dbReference type="RefSeq" id="WP_007067009.1">
    <property type="nucleotide sequence ID" value="NZ_DS022272.1"/>
</dbReference>
<evidence type="ECO:0000313" key="11">
    <source>
        <dbReference type="EMBL" id="EAU43035.1"/>
    </source>
</evidence>
<dbReference type="NCBIfam" id="TIGR01140">
    <property type="entry name" value="L_thr_O3P_dcar"/>
    <property type="match status" value="1"/>
</dbReference>
<dbReference type="InterPro" id="IPR004839">
    <property type="entry name" value="Aminotransferase_I/II_large"/>
</dbReference>
<dbReference type="GO" id="GO:0048472">
    <property type="term" value="F:threonine-phosphate decarboxylase activity"/>
    <property type="evidence" value="ECO:0007669"/>
    <property type="project" value="UniProtKB-EC"/>
</dbReference>
<proteinExistence type="predicted"/>
<dbReference type="PANTHER" id="PTHR42885:SF1">
    <property type="entry name" value="THREONINE-PHOSPHATE DECARBOXYLASE"/>
    <property type="match status" value="1"/>
</dbReference>
<dbReference type="InterPro" id="IPR015424">
    <property type="entry name" value="PyrdxlP-dep_Trfase"/>
</dbReference>
<keyword evidence="7" id="KW-0456">Lyase</keyword>